<reference evidence="5" key="1">
    <citation type="submission" date="2018-06" db="EMBL/GenBank/DDBJ databases">
        <authorList>
            <person name="Zhirakovskaya E."/>
        </authorList>
    </citation>
    <scope>NUCLEOTIDE SEQUENCE</scope>
</reference>
<evidence type="ECO:0000256" key="3">
    <source>
        <dbReference type="ARBA" id="ARBA00022837"/>
    </source>
</evidence>
<proteinExistence type="predicted"/>
<dbReference type="EMBL" id="UOFI01000161">
    <property type="protein sequence ID" value="VAW69452.1"/>
    <property type="molecule type" value="Genomic_DNA"/>
</dbReference>
<dbReference type="SUPFAM" id="SSF141072">
    <property type="entry name" value="CalX-like"/>
    <property type="match status" value="1"/>
</dbReference>
<dbReference type="GO" id="GO:0007154">
    <property type="term" value="P:cell communication"/>
    <property type="evidence" value="ECO:0007669"/>
    <property type="project" value="InterPro"/>
</dbReference>
<dbReference type="GO" id="GO:0016020">
    <property type="term" value="C:membrane"/>
    <property type="evidence" value="ECO:0007669"/>
    <property type="project" value="InterPro"/>
</dbReference>
<dbReference type="Gene3D" id="2.60.40.2030">
    <property type="match status" value="1"/>
</dbReference>
<feature type="domain" description="Calx-beta" evidence="4">
    <location>
        <begin position="58"/>
        <end position="147"/>
    </location>
</feature>
<dbReference type="SMART" id="SM00237">
    <property type="entry name" value="Calx_beta"/>
    <property type="match status" value="1"/>
</dbReference>
<dbReference type="InterPro" id="IPR003644">
    <property type="entry name" value="Calx_beta"/>
</dbReference>
<sequence length="412" mass="42435">MNSNIRCKKLKINKALHSLAGALLIPLIASMGLIGLQGCGSSGGGGGAASATPTLTVAAGSVIEGDTVPATSPNMTFSVSLKPAASKDVVVTYSTVDKTATSADSDYMVSNGDTITILAGNTSGTISIPVISDDKLEFDEQFDLQITATNATVASGSSTVTGTILSDDSLAGYYTGDSSIIEATGQAAVARTNNIKVIADINRLSIIDLTNNFVYIATINAFPSQTAFTATARVYEAGNYKRMTTITGVINTNKSLDLTLDGTNSGGGDFTAGTIALTYSTKNGDAPLVFGANGVFTWQDNPFSVSLRFGSDTVLSVIATSGIVPGVLSNCDSSESVNVNNVITEAAGLGRIRSFSASVNNNCVGSVVDGTVLNGYFTTYDSDPAKPLAEDRLLFIWFNDNGVHAASLPVFP</sequence>
<dbReference type="AlphaFoldDB" id="A0A3B0Y223"/>
<evidence type="ECO:0000256" key="1">
    <source>
        <dbReference type="ARBA" id="ARBA00022729"/>
    </source>
</evidence>
<evidence type="ECO:0000313" key="5">
    <source>
        <dbReference type="EMBL" id="VAW69452.1"/>
    </source>
</evidence>
<accession>A0A3B0Y223</accession>
<organism evidence="5">
    <name type="scientific">hydrothermal vent metagenome</name>
    <dbReference type="NCBI Taxonomy" id="652676"/>
    <lineage>
        <taxon>unclassified sequences</taxon>
        <taxon>metagenomes</taxon>
        <taxon>ecological metagenomes</taxon>
    </lineage>
</organism>
<dbReference type="Pfam" id="PF03160">
    <property type="entry name" value="Calx-beta"/>
    <property type="match status" value="1"/>
</dbReference>
<evidence type="ECO:0000256" key="2">
    <source>
        <dbReference type="ARBA" id="ARBA00022737"/>
    </source>
</evidence>
<protein>
    <recommendedName>
        <fullName evidence="4">Calx-beta domain-containing protein</fullName>
    </recommendedName>
</protein>
<gene>
    <name evidence="5" type="ORF">MNBD_GAMMA09-1466</name>
</gene>
<evidence type="ECO:0000259" key="4">
    <source>
        <dbReference type="SMART" id="SM00237"/>
    </source>
</evidence>
<dbReference type="InterPro" id="IPR038081">
    <property type="entry name" value="CalX-like_sf"/>
</dbReference>
<keyword evidence="2" id="KW-0677">Repeat</keyword>
<keyword evidence="3" id="KW-0106">Calcium</keyword>
<keyword evidence="1" id="KW-0732">Signal</keyword>
<name>A0A3B0Y223_9ZZZZ</name>